<dbReference type="AlphaFoldDB" id="A0A1S4ASI1"/>
<dbReference type="RefSeq" id="XP_016479551.1">
    <property type="nucleotide sequence ID" value="XM_016624065.1"/>
</dbReference>
<dbReference type="PANTHER" id="PTHR31286">
    <property type="entry name" value="GLYCINE-RICH CELL WALL STRUCTURAL PROTEIN 1.8-LIKE"/>
    <property type="match status" value="1"/>
</dbReference>
<name>A0A1S4ASI1_TOBAC</name>
<evidence type="ECO:0000313" key="2">
    <source>
        <dbReference type="RefSeq" id="XP_016479551.1"/>
    </source>
</evidence>
<dbReference type="PANTHER" id="PTHR31286:SF164">
    <property type="entry name" value="ZINC FINGER, CCHC-TYPE"/>
    <property type="match status" value="1"/>
</dbReference>
<organism evidence="2">
    <name type="scientific">Nicotiana tabacum</name>
    <name type="common">Common tobacco</name>
    <dbReference type="NCBI Taxonomy" id="4097"/>
    <lineage>
        <taxon>Eukaryota</taxon>
        <taxon>Viridiplantae</taxon>
        <taxon>Streptophyta</taxon>
        <taxon>Embryophyta</taxon>
        <taxon>Tracheophyta</taxon>
        <taxon>Spermatophyta</taxon>
        <taxon>Magnoliopsida</taxon>
        <taxon>eudicotyledons</taxon>
        <taxon>Gunneridae</taxon>
        <taxon>Pentapetalae</taxon>
        <taxon>asterids</taxon>
        <taxon>lamiids</taxon>
        <taxon>Solanales</taxon>
        <taxon>Solanaceae</taxon>
        <taxon>Nicotianoideae</taxon>
        <taxon>Nicotianeae</taxon>
        <taxon>Nicotiana</taxon>
    </lineage>
</organism>
<feature type="region of interest" description="Disordered" evidence="1">
    <location>
        <begin position="166"/>
        <end position="216"/>
    </location>
</feature>
<dbReference type="OMA" id="YESIPEY"/>
<evidence type="ECO:0000256" key="1">
    <source>
        <dbReference type="SAM" id="MobiDB-lite"/>
    </source>
</evidence>
<sequence>MPTKGQVKIGAKDAKHVFIDAENEEDYKFIASYNYVQLSEDHSMKIQRWIPNFKSNKNTSLALVWINLPDLPWHYYEWASLCRIVGPIGTAIVMDKATQTKTRPTTAKMRIEIDLLKPLITDVQVTIQNPEGIVETFNQKIEYETVPLFCSHCRIQGHIIEGCQKAPKTAQVDDQPKERNDEGMSDQQRASHNNNQSNKGNVNIPMMATDSMVNTI</sequence>
<gene>
    <name evidence="2" type="primary">LOC107800821</name>
</gene>
<dbReference type="InterPro" id="IPR040256">
    <property type="entry name" value="At4g02000-like"/>
</dbReference>
<dbReference type="KEGG" id="nta:107800821"/>
<evidence type="ECO:0008006" key="3">
    <source>
        <dbReference type="Google" id="ProtNLM"/>
    </source>
</evidence>
<proteinExistence type="predicted"/>
<protein>
    <recommendedName>
        <fullName evidence="3">DUF4283 domain-containing protein</fullName>
    </recommendedName>
</protein>
<feature type="compositionally biased region" description="Polar residues" evidence="1">
    <location>
        <begin position="185"/>
        <end position="201"/>
    </location>
</feature>
<accession>A0A1S4ASI1</accession>
<dbReference type="OrthoDB" id="1306000at2759"/>
<dbReference type="PaxDb" id="4097-A0A1S4ASI1"/>
<reference evidence="2" key="1">
    <citation type="submission" date="2025-08" db="UniProtKB">
        <authorList>
            <consortium name="RefSeq"/>
        </authorList>
    </citation>
    <scope>IDENTIFICATION</scope>
</reference>